<dbReference type="Gene3D" id="3.10.129.10">
    <property type="entry name" value="Hotdog Thioesterase"/>
    <property type="match status" value="1"/>
</dbReference>
<protein>
    <recommendedName>
        <fullName evidence="3">DUF4442 domain-containing protein</fullName>
    </recommendedName>
</protein>
<dbReference type="RefSeq" id="WP_083458171.1">
    <property type="nucleotide sequence ID" value="NZ_CP011125.1"/>
</dbReference>
<name>A0A0F6W8C0_9BACT</name>
<keyword evidence="2" id="KW-1185">Reference proteome</keyword>
<dbReference type="STRING" id="927083.DB32_007135"/>
<sequence length="184" mass="20079">MTSSTGGWAAQIGSVLRPDIERRGNLIRTAWDRLSSVPGGTRLFSRFVGRAAPYTGSIHAHVVELREGYAKVELRDRKPVRNHLDCVHAIALANLAELCGNVAVAYALPDDARFIVAGMSLEYVKKARGTITAESRPPRIASSEKREYAVEVEMRDAKGEVVTRATLRTLVGPKREPNGNGRAS</sequence>
<dbReference type="Proteomes" id="UP000034883">
    <property type="component" value="Chromosome"/>
</dbReference>
<evidence type="ECO:0008006" key="3">
    <source>
        <dbReference type="Google" id="ProtNLM"/>
    </source>
</evidence>
<reference evidence="1 2" key="1">
    <citation type="submission" date="2015-03" db="EMBL/GenBank/DDBJ databases">
        <title>Genome assembly of Sandaracinus amylolyticus DSM 53668.</title>
        <authorList>
            <person name="Sharma G."/>
            <person name="Subramanian S."/>
        </authorList>
    </citation>
    <scope>NUCLEOTIDE SEQUENCE [LARGE SCALE GENOMIC DNA]</scope>
    <source>
        <strain evidence="1 2">DSM 53668</strain>
    </source>
</reference>
<proteinExistence type="predicted"/>
<dbReference type="OrthoDB" id="793353at2"/>
<organism evidence="1 2">
    <name type="scientific">Sandaracinus amylolyticus</name>
    <dbReference type="NCBI Taxonomy" id="927083"/>
    <lineage>
        <taxon>Bacteria</taxon>
        <taxon>Pseudomonadati</taxon>
        <taxon>Myxococcota</taxon>
        <taxon>Polyangia</taxon>
        <taxon>Polyangiales</taxon>
        <taxon>Sandaracinaceae</taxon>
        <taxon>Sandaracinus</taxon>
    </lineage>
</organism>
<dbReference type="InterPro" id="IPR027961">
    <property type="entry name" value="DUF4442"/>
</dbReference>
<dbReference type="EMBL" id="CP011125">
    <property type="protein sequence ID" value="AKF09986.1"/>
    <property type="molecule type" value="Genomic_DNA"/>
</dbReference>
<accession>A0A0F6W8C0</accession>
<evidence type="ECO:0000313" key="1">
    <source>
        <dbReference type="EMBL" id="AKF09986.1"/>
    </source>
</evidence>
<dbReference type="InterPro" id="IPR029069">
    <property type="entry name" value="HotDog_dom_sf"/>
</dbReference>
<dbReference type="KEGG" id="samy:DB32_007135"/>
<gene>
    <name evidence="1" type="ORF">DB32_007135</name>
</gene>
<dbReference type="SUPFAM" id="SSF54637">
    <property type="entry name" value="Thioesterase/thiol ester dehydrase-isomerase"/>
    <property type="match status" value="1"/>
</dbReference>
<dbReference type="Pfam" id="PF14539">
    <property type="entry name" value="DUF4442"/>
    <property type="match status" value="1"/>
</dbReference>
<evidence type="ECO:0000313" key="2">
    <source>
        <dbReference type="Proteomes" id="UP000034883"/>
    </source>
</evidence>
<dbReference type="AlphaFoldDB" id="A0A0F6W8C0"/>
<dbReference type="CDD" id="cd03443">
    <property type="entry name" value="PaaI_thioesterase"/>
    <property type="match status" value="1"/>
</dbReference>